<keyword evidence="5" id="KW-1185">Reference proteome</keyword>
<evidence type="ECO:0000313" key="4">
    <source>
        <dbReference type="EMBL" id="MED6112520.1"/>
    </source>
</evidence>
<name>A0ABU6QLJ2_9FABA</name>
<organism evidence="4 5">
    <name type="scientific">Stylosanthes scabra</name>
    <dbReference type="NCBI Taxonomy" id="79078"/>
    <lineage>
        <taxon>Eukaryota</taxon>
        <taxon>Viridiplantae</taxon>
        <taxon>Streptophyta</taxon>
        <taxon>Embryophyta</taxon>
        <taxon>Tracheophyta</taxon>
        <taxon>Spermatophyta</taxon>
        <taxon>Magnoliopsida</taxon>
        <taxon>eudicotyledons</taxon>
        <taxon>Gunneridae</taxon>
        <taxon>Pentapetalae</taxon>
        <taxon>rosids</taxon>
        <taxon>fabids</taxon>
        <taxon>Fabales</taxon>
        <taxon>Fabaceae</taxon>
        <taxon>Papilionoideae</taxon>
        <taxon>50 kb inversion clade</taxon>
        <taxon>dalbergioids sensu lato</taxon>
        <taxon>Dalbergieae</taxon>
        <taxon>Pterocarpus clade</taxon>
        <taxon>Stylosanthes</taxon>
    </lineage>
</organism>
<dbReference type="EMBL" id="JASCZI010000581">
    <property type="protein sequence ID" value="MED6112520.1"/>
    <property type="molecule type" value="Genomic_DNA"/>
</dbReference>
<dbReference type="Pfam" id="PF00067">
    <property type="entry name" value="p450"/>
    <property type="match status" value="1"/>
</dbReference>
<feature type="non-terminal residue" evidence="4">
    <location>
        <position position="1"/>
    </location>
</feature>
<dbReference type="InterPro" id="IPR036396">
    <property type="entry name" value="Cyt_P450_sf"/>
</dbReference>
<evidence type="ECO:0000256" key="1">
    <source>
        <dbReference type="ARBA" id="ARBA00010617"/>
    </source>
</evidence>
<evidence type="ECO:0000256" key="2">
    <source>
        <dbReference type="ARBA" id="ARBA00022723"/>
    </source>
</evidence>
<dbReference type="PANTHER" id="PTHR24286:SF30">
    <property type="entry name" value="3-EPI-6-DEOXOCATHASTERONE 23-MONOOXYGENASE CYP90D1"/>
    <property type="match status" value="1"/>
</dbReference>
<keyword evidence="3" id="KW-0408">Iron</keyword>
<evidence type="ECO:0000256" key="3">
    <source>
        <dbReference type="ARBA" id="ARBA00023004"/>
    </source>
</evidence>
<proteinExistence type="inferred from homology"/>
<dbReference type="Gene3D" id="1.10.630.10">
    <property type="entry name" value="Cytochrome P450"/>
    <property type="match status" value="1"/>
</dbReference>
<dbReference type="PANTHER" id="PTHR24286">
    <property type="entry name" value="CYTOCHROME P450 26"/>
    <property type="match status" value="1"/>
</dbReference>
<comment type="similarity">
    <text evidence="1">Belongs to the cytochrome P450 family.</text>
</comment>
<keyword evidence="2" id="KW-0479">Metal-binding</keyword>
<protein>
    <submittedName>
        <fullName evidence="4">Uncharacterized protein</fullName>
    </submittedName>
</protein>
<sequence>IAFQLLVKALISLDPSGEEMELIRKYFQEFMSGIMSLPINLPGTQLHQSLQAKKKMVKLVLRIIQDRRKSGINKVPKDVLDVLVNDSSEELTDDLIAHNIIDMMIPGEDSVPLLITLAIKYLSEHPAALQQLTQENMKLKKQKYHLGK</sequence>
<accession>A0ABU6QLJ2</accession>
<gene>
    <name evidence="4" type="ORF">PIB30_062479</name>
</gene>
<evidence type="ECO:0000313" key="5">
    <source>
        <dbReference type="Proteomes" id="UP001341840"/>
    </source>
</evidence>
<dbReference type="SUPFAM" id="SSF48264">
    <property type="entry name" value="Cytochrome P450"/>
    <property type="match status" value="1"/>
</dbReference>
<dbReference type="Proteomes" id="UP001341840">
    <property type="component" value="Unassembled WGS sequence"/>
</dbReference>
<comment type="caution">
    <text evidence="4">The sequence shown here is derived from an EMBL/GenBank/DDBJ whole genome shotgun (WGS) entry which is preliminary data.</text>
</comment>
<dbReference type="InterPro" id="IPR001128">
    <property type="entry name" value="Cyt_P450"/>
</dbReference>
<reference evidence="4 5" key="1">
    <citation type="journal article" date="2023" name="Plants (Basel)">
        <title>Bridging the Gap: Combining Genomics and Transcriptomics Approaches to Understand Stylosanthes scabra, an Orphan Legume from the Brazilian Caatinga.</title>
        <authorList>
            <person name="Ferreira-Neto J.R.C."/>
            <person name="da Silva M.D."/>
            <person name="Binneck E."/>
            <person name="de Melo N.F."/>
            <person name="da Silva R.H."/>
            <person name="de Melo A.L.T.M."/>
            <person name="Pandolfi V."/>
            <person name="Bustamante F.O."/>
            <person name="Brasileiro-Vidal A.C."/>
            <person name="Benko-Iseppon A.M."/>
        </authorList>
    </citation>
    <scope>NUCLEOTIDE SEQUENCE [LARGE SCALE GENOMIC DNA]</scope>
    <source>
        <tissue evidence="4">Leaves</tissue>
    </source>
</reference>